<feature type="region of interest" description="Disordered" evidence="5">
    <location>
        <begin position="1"/>
        <end position="89"/>
    </location>
</feature>
<reference evidence="7 8" key="1">
    <citation type="journal article" date="2012" name="Science">
        <title>The Paleozoic origin of enzymatic lignin decomposition reconstructed from 31 fungal genomes.</title>
        <authorList>
            <person name="Floudas D."/>
            <person name="Binder M."/>
            <person name="Riley R."/>
            <person name="Barry K."/>
            <person name="Blanchette R.A."/>
            <person name="Henrissat B."/>
            <person name="Martinez A.T."/>
            <person name="Otillar R."/>
            <person name="Spatafora J.W."/>
            <person name="Yadav J.S."/>
            <person name="Aerts A."/>
            <person name="Benoit I."/>
            <person name="Boyd A."/>
            <person name="Carlson A."/>
            <person name="Copeland A."/>
            <person name="Coutinho P.M."/>
            <person name="de Vries R.P."/>
            <person name="Ferreira P."/>
            <person name="Findley K."/>
            <person name="Foster B."/>
            <person name="Gaskell J."/>
            <person name="Glotzer D."/>
            <person name="Gorecki P."/>
            <person name="Heitman J."/>
            <person name="Hesse C."/>
            <person name="Hori C."/>
            <person name="Igarashi K."/>
            <person name="Jurgens J.A."/>
            <person name="Kallen N."/>
            <person name="Kersten P."/>
            <person name="Kohler A."/>
            <person name="Kuees U."/>
            <person name="Kumar T.K.A."/>
            <person name="Kuo A."/>
            <person name="LaButti K."/>
            <person name="Larrondo L.F."/>
            <person name="Lindquist E."/>
            <person name="Ling A."/>
            <person name="Lombard V."/>
            <person name="Lucas S."/>
            <person name="Lundell T."/>
            <person name="Martin R."/>
            <person name="McLaughlin D.J."/>
            <person name="Morgenstern I."/>
            <person name="Morin E."/>
            <person name="Murat C."/>
            <person name="Nagy L.G."/>
            <person name="Nolan M."/>
            <person name="Ohm R.A."/>
            <person name="Patyshakuliyeva A."/>
            <person name="Rokas A."/>
            <person name="Ruiz-Duenas F.J."/>
            <person name="Sabat G."/>
            <person name="Salamov A."/>
            <person name="Samejima M."/>
            <person name="Schmutz J."/>
            <person name="Slot J.C."/>
            <person name="St John F."/>
            <person name="Stenlid J."/>
            <person name="Sun H."/>
            <person name="Sun S."/>
            <person name="Syed K."/>
            <person name="Tsang A."/>
            <person name="Wiebenga A."/>
            <person name="Young D."/>
            <person name="Pisabarro A."/>
            <person name="Eastwood D.C."/>
            <person name="Martin F."/>
            <person name="Cullen D."/>
            <person name="Grigoriev I.V."/>
            <person name="Hibbett D.S."/>
        </authorList>
    </citation>
    <scope>NUCLEOTIDE SEQUENCE</scope>
    <source>
        <strain evidence="8">FP-58527</strain>
    </source>
</reference>
<dbReference type="InterPro" id="IPR051425">
    <property type="entry name" value="Formin_Homology"/>
</dbReference>
<dbReference type="HOGENOM" id="CLU_265468_0_0_1"/>
<feature type="compositionally biased region" description="Polar residues" evidence="5">
    <location>
        <begin position="653"/>
        <end position="663"/>
    </location>
</feature>
<dbReference type="STRING" id="743788.S8FBA3"/>
<feature type="compositionally biased region" description="Low complexity" evidence="5">
    <location>
        <begin position="632"/>
        <end position="646"/>
    </location>
</feature>
<feature type="compositionally biased region" description="Polar residues" evidence="5">
    <location>
        <begin position="332"/>
        <end position="344"/>
    </location>
</feature>
<keyword evidence="8" id="KW-1185">Reference proteome</keyword>
<name>S8FBA3_FOMSC</name>
<feature type="region of interest" description="Disordered" evidence="5">
    <location>
        <begin position="250"/>
        <end position="270"/>
    </location>
</feature>
<dbReference type="Proteomes" id="UP000015241">
    <property type="component" value="Unassembled WGS sequence"/>
</dbReference>
<feature type="domain" description="Zinc-finger" evidence="6">
    <location>
        <begin position="949"/>
        <end position="1022"/>
    </location>
</feature>
<feature type="compositionally biased region" description="Basic and acidic residues" evidence="5">
    <location>
        <begin position="1052"/>
        <end position="1072"/>
    </location>
</feature>
<feature type="compositionally biased region" description="Basic and acidic residues" evidence="5">
    <location>
        <begin position="250"/>
        <end position="260"/>
    </location>
</feature>
<evidence type="ECO:0000256" key="1">
    <source>
        <dbReference type="ARBA" id="ARBA00004123"/>
    </source>
</evidence>
<keyword evidence="3" id="KW-0804">Transcription</keyword>
<accession>S8FBA3</accession>
<dbReference type="InterPro" id="IPR018866">
    <property type="entry name" value="Znf-4CXXC_R1"/>
</dbReference>
<feature type="region of interest" description="Disordered" evidence="5">
    <location>
        <begin position="575"/>
        <end position="664"/>
    </location>
</feature>
<gene>
    <name evidence="7" type="ORF">FOMPIDRAFT_1062532</name>
</gene>
<proteinExistence type="predicted"/>
<feature type="compositionally biased region" description="Low complexity" evidence="5">
    <location>
        <begin position="604"/>
        <end position="617"/>
    </location>
</feature>
<protein>
    <recommendedName>
        <fullName evidence="6">Zinc-finger domain-containing protein</fullName>
    </recommendedName>
</protein>
<evidence type="ECO:0000313" key="8">
    <source>
        <dbReference type="Proteomes" id="UP000015241"/>
    </source>
</evidence>
<dbReference type="eggNOG" id="ENOG502QU1W">
    <property type="taxonomic scope" value="Eukaryota"/>
</dbReference>
<feature type="compositionally biased region" description="Pro residues" evidence="5">
    <location>
        <begin position="441"/>
        <end position="450"/>
    </location>
</feature>
<feature type="region of interest" description="Disordered" evidence="5">
    <location>
        <begin position="1043"/>
        <end position="1097"/>
    </location>
</feature>
<feature type="compositionally biased region" description="Basic residues" evidence="5">
    <location>
        <begin position="920"/>
        <end position="933"/>
    </location>
</feature>
<comment type="subcellular location">
    <subcellularLocation>
        <location evidence="1">Nucleus</location>
    </subcellularLocation>
</comment>
<dbReference type="OrthoDB" id="2758530at2759"/>
<feature type="compositionally biased region" description="Polar residues" evidence="5">
    <location>
        <begin position="1"/>
        <end position="11"/>
    </location>
</feature>
<dbReference type="AlphaFoldDB" id="S8FBA3"/>
<keyword evidence="4" id="KW-0539">Nucleus</keyword>
<organism evidence="7 8">
    <name type="scientific">Fomitopsis schrenkii</name>
    <name type="common">Brown rot fungus</name>
    <dbReference type="NCBI Taxonomy" id="2126942"/>
    <lineage>
        <taxon>Eukaryota</taxon>
        <taxon>Fungi</taxon>
        <taxon>Dikarya</taxon>
        <taxon>Basidiomycota</taxon>
        <taxon>Agaricomycotina</taxon>
        <taxon>Agaricomycetes</taxon>
        <taxon>Polyporales</taxon>
        <taxon>Fomitopsis</taxon>
    </lineage>
</organism>
<evidence type="ECO:0000256" key="2">
    <source>
        <dbReference type="ARBA" id="ARBA00023015"/>
    </source>
</evidence>
<feature type="region of interest" description="Disordered" evidence="5">
    <location>
        <begin position="319"/>
        <end position="375"/>
    </location>
</feature>
<dbReference type="EMBL" id="KE504199">
    <property type="protein sequence ID" value="EPS95834.1"/>
    <property type="molecule type" value="Genomic_DNA"/>
</dbReference>
<feature type="region of interest" description="Disordered" evidence="5">
    <location>
        <begin position="821"/>
        <end position="934"/>
    </location>
</feature>
<evidence type="ECO:0000256" key="3">
    <source>
        <dbReference type="ARBA" id="ARBA00023163"/>
    </source>
</evidence>
<feature type="compositionally biased region" description="Basic and acidic residues" evidence="5">
    <location>
        <begin position="873"/>
        <end position="882"/>
    </location>
</feature>
<dbReference type="GO" id="GO:0005634">
    <property type="term" value="C:nucleus"/>
    <property type="evidence" value="ECO:0007669"/>
    <property type="project" value="UniProtKB-SubCell"/>
</dbReference>
<dbReference type="InParanoid" id="S8FBA3"/>
<evidence type="ECO:0000256" key="4">
    <source>
        <dbReference type="ARBA" id="ARBA00023242"/>
    </source>
</evidence>
<keyword evidence="2" id="KW-0805">Transcription regulation</keyword>
<dbReference type="Pfam" id="PF10497">
    <property type="entry name" value="zf-4CXXC_R1"/>
    <property type="match status" value="1"/>
</dbReference>
<feature type="compositionally biased region" description="Pro residues" evidence="5">
    <location>
        <begin position="361"/>
        <end position="375"/>
    </location>
</feature>
<feature type="region of interest" description="Disordered" evidence="5">
    <location>
        <begin position="1196"/>
        <end position="1230"/>
    </location>
</feature>
<feature type="compositionally biased region" description="Basic and acidic residues" evidence="5">
    <location>
        <begin position="907"/>
        <end position="918"/>
    </location>
</feature>
<feature type="region of interest" description="Disordered" evidence="5">
    <location>
        <begin position="122"/>
        <end position="207"/>
    </location>
</feature>
<feature type="region of interest" description="Disordered" evidence="5">
    <location>
        <begin position="411"/>
        <end position="480"/>
    </location>
</feature>
<feature type="compositionally biased region" description="Polar residues" evidence="5">
    <location>
        <begin position="146"/>
        <end position="161"/>
    </location>
</feature>
<evidence type="ECO:0000259" key="6">
    <source>
        <dbReference type="Pfam" id="PF10497"/>
    </source>
</evidence>
<dbReference type="PANTHER" id="PTHR45725:SF18">
    <property type="entry name" value="ORC1-LIKE AAA ATPASE DOMAIN-CONTAINING PROTEIN"/>
    <property type="match status" value="1"/>
</dbReference>
<evidence type="ECO:0000313" key="7">
    <source>
        <dbReference type="EMBL" id="EPS95834.1"/>
    </source>
</evidence>
<evidence type="ECO:0000256" key="5">
    <source>
        <dbReference type="SAM" id="MobiDB-lite"/>
    </source>
</evidence>
<sequence>MAYSSLANWDGSQASSPHPPPQSRTHSLGPQPGPCQRHDASASKSIVLTGAFVGTARTGDRARSAGPSSMADMPPQSSAQYVSDPPFSEEEATVGKMLLQGLSRKPDSDVVGAGTVFVVDSNVQESAQEEDNISNTGPFSPPQAKSPRSASRSNIPHSGSDSDVLFPERLSIAISDNMRPPRPTNESLHTGILTRPGASPESGTSARRVSPLVMGLPRIIARPSGSQSVSVAALITGEVDVEMVDLTAAKSDKAPPDMRSESGSSASRRRAVHRATALAMIQTLESRGASPPPLPLGEPGSSTFAASAFSGFKRLASVDSSTSSHGIKRTFIDSSTPGPSSRESTVPPAKKKAHTTTARPWWPPAPPPVSHPLPGPPRRATMVPFHVLVPPLPRSVARGDYKAFSEAFSAPPAAVKQPKPRPRKRAVPKDKQVASPSILSAPPPSLPPVQPATQSIPPAQPAPVELPSTPPPLPPVAEGVFDKSEPQLARASASEDFAPLEIGDIVLGETSPPLTTRVLCAALQHVAPERDAAWWRQRAQDEDEEMRRWRADIEREKAQMMGTWAVGLSVSSWAGGGQEKPLDVPDAPVKKAAAAKARAKPAKSKATPKSARPSASAQTKRKGKARAPAINATASSSTVVSPPSLSESERQQSVRAPSQQVIDASQPVYAPLPSNSASITYGPPEPQFAPLDLPSHHSLHVFQRQEHDLSQGPSYPYPVLSQGSFLDQQYMDATVALHIQVPNPQLDPRLSSLHSPIAEPSLPAAQPDFGIAFGAHGQGDGVLGMSFAAALGGEMIDMHFRGEQAEPGLPVDAVTMPMTTIDPALLGGAPPVIDPPPSDRPTSPSERHPSPLEAAVSTSGSSRSGSGSGSGSGRERTTEPSSERTLAATDEDGEKTGGKGGGKGKGKGKEKARRDAKGAGKGKGKIVGKKKARREMAGDGQLEVLEELEMTFCHHCRRTTTRPKMLCVETKPSGEPCGKRFCVNCIFKVYKDIEFNSFATNFHCPYCLKTCLCTACCEKRGVPYVPMPRGRVDVYTVPLSRDGNKVLPSPRDTAKRERKRSEKVRGMEDPRRYSRVSISDPRRYRMSPPPPLPENRAQELQSGRLWGRVYGVGDGAPIGGAYINWDLQSVVLKPVSAAAGPPAPPRRRVFCGAPDARWQLGPVEELDDTGYVPPPKGTRVYVGRRLEDWERETWETPSDADIERDCFDGPLTPTSDVEEDEKDARSRMPSKEELGFVIAKVLAETVASQEGVGP</sequence>
<dbReference type="PANTHER" id="PTHR45725">
    <property type="entry name" value="FORMIN HOMOLOGY 2 FAMILY MEMBER"/>
    <property type="match status" value="1"/>
</dbReference>